<protein>
    <recommendedName>
        <fullName evidence="14">CCHC-type domain-containing protein</fullName>
    </recommendedName>
</protein>
<keyword evidence="8" id="KW-0808">Transferase</keyword>
<dbReference type="PROSITE" id="PS00018">
    <property type="entry name" value="EF_HAND_1"/>
    <property type="match status" value="1"/>
</dbReference>
<feature type="coiled-coil region" evidence="12">
    <location>
        <begin position="316"/>
        <end position="343"/>
    </location>
</feature>
<dbReference type="InterPro" id="IPR018247">
    <property type="entry name" value="EF_Hand_1_Ca_BS"/>
</dbReference>
<dbReference type="InterPro" id="IPR013103">
    <property type="entry name" value="RVT_2"/>
</dbReference>
<dbReference type="SUPFAM" id="SSF57756">
    <property type="entry name" value="Retrovirus zinc finger-like domains"/>
    <property type="match status" value="1"/>
</dbReference>
<keyword evidence="1" id="KW-0540">Nuclease</keyword>
<reference evidence="15" key="1">
    <citation type="journal article" date="2019" name="Sci. Rep.">
        <title>Draft genome of Tanacetum cinerariifolium, the natural source of mosquito coil.</title>
        <authorList>
            <person name="Yamashiro T."/>
            <person name="Shiraishi A."/>
            <person name="Satake H."/>
            <person name="Nakayama K."/>
        </authorList>
    </citation>
    <scope>NUCLEOTIDE SEQUENCE</scope>
</reference>
<dbReference type="GO" id="GO:0008270">
    <property type="term" value="F:zinc ion binding"/>
    <property type="evidence" value="ECO:0007669"/>
    <property type="project" value="UniProtKB-KW"/>
</dbReference>
<feature type="region of interest" description="Disordered" evidence="13">
    <location>
        <begin position="524"/>
        <end position="546"/>
    </location>
</feature>
<evidence type="ECO:0000256" key="9">
    <source>
        <dbReference type="ARBA" id="ARBA00023172"/>
    </source>
</evidence>
<dbReference type="PANTHER" id="PTHR42648:SF11">
    <property type="entry name" value="TRANSPOSON TY4-P GAG-POL POLYPROTEIN"/>
    <property type="match status" value="1"/>
</dbReference>
<dbReference type="PANTHER" id="PTHR42648">
    <property type="entry name" value="TRANSPOSASE, PUTATIVE-RELATED"/>
    <property type="match status" value="1"/>
</dbReference>
<evidence type="ECO:0000256" key="5">
    <source>
        <dbReference type="ARBA" id="ARBA00022842"/>
    </source>
</evidence>
<dbReference type="PROSITE" id="PS50158">
    <property type="entry name" value="ZF_CCHC"/>
    <property type="match status" value="1"/>
</dbReference>
<feature type="region of interest" description="Disordered" evidence="13">
    <location>
        <begin position="201"/>
        <end position="222"/>
    </location>
</feature>
<evidence type="ECO:0000256" key="1">
    <source>
        <dbReference type="ARBA" id="ARBA00022722"/>
    </source>
</evidence>
<keyword evidence="12" id="KW-0175">Coiled coil</keyword>
<keyword evidence="7" id="KW-0695">RNA-directed DNA polymerase</keyword>
<keyword evidence="9" id="KW-0233">DNA recombination</keyword>
<keyword evidence="2" id="KW-0479">Metal-binding</keyword>
<comment type="caution">
    <text evidence="15">The sequence shown here is derived from an EMBL/GenBank/DDBJ whole genome shotgun (WGS) entry which is preliminary data.</text>
</comment>
<gene>
    <name evidence="15" type="ORF">Tci_045394</name>
</gene>
<keyword evidence="5" id="KW-0460">Magnesium</keyword>
<evidence type="ECO:0000256" key="13">
    <source>
        <dbReference type="SAM" id="MobiDB-lite"/>
    </source>
</evidence>
<dbReference type="GO" id="GO:0004519">
    <property type="term" value="F:endonuclease activity"/>
    <property type="evidence" value="ECO:0007669"/>
    <property type="project" value="UniProtKB-KW"/>
</dbReference>
<dbReference type="Pfam" id="PF07727">
    <property type="entry name" value="RVT_2"/>
    <property type="match status" value="1"/>
</dbReference>
<evidence type="ECO:0000256" key="7">
    <source>
        <dbReference type="ARBA" id="ARBA00022918"/>
    </source>
</evidence>
<proteinExistence type="predicted"/>
<accession>A0A6L2MHJ1</accession>
<name>A0A6L2MHJ1_TANCI</name>
<dbReference type="GO" id="GO:0006310">
    <property type="term" value="P:DNA recombination"/>
    <property type="evidence" value="ECO:0007669"/>
    <property type="project" value="UniProtKB-KW"/>
</dbReference>
<feature type="compositionally biased region" description="Basic and acidic residues" evidence="13">
    <location>
        <begin position="849"/>
        <end position="861"/>
    </location>
</feature>
<keyword evidence="4" id="KW-0378">Hydrolase</keyword>
<evidence type="ECO:0000259" key="14">
    <source>
        <dbReference type="PROSITE" id="PS50158"/>
    </source>
</evidence>
<dbReference type="GO" id="GO:0015074">
    <property type="term" value="P:DNA integration"/>
    <property type="evidence" value="ECO:0007669"/>
    <property type="project" value="UniProtKB-KW"/>
</dbReference>
<dbReference type="InterPro" id="IPR036875">
    <property type="entry name" value="Znf_CCHC_sf"/>
</dbReference>
<feature type="region of interest" description="Disordered" evidence="13">
    <location>
        <begin position="1435"/>
        <end position="1459"/>
    </location>
</feature>
<keyword evidence="8" id="KW-0548">Nucleotidyltransferase</keyword>
<dbReference type="EMBL" id="BKCJ010006685">
    <property type="protein sequence ID" value="GEU73416.1"/>
    <property type="molecule type" value="Genomic_DNA"/>
</dbReference>
<feature type="compositionally biased region" description="Basic and acidic residues" evidence="13">
    <location>
        <begin position="877"/>
        <end position="891"/>
    </location>
</feature>
<evidence type="ECO:0000256" key="6">
    <source>
        <dbReference type="ARBA" id="ARBA00022908"/>
    </source>
</evidence>
<evidence type="ECO:0000256" key="4">
    <source>
        <dbReference type="ARBA" id="ARBA00022801"/>
    </source>
</evidence>
<dbReference type="GO" id="GO:0016787">
    <property type="term" value="F:hydrolase activity"/>
    <property type="evidence" value="ECO:0007669"/>
    <property type="project" value="UniProtKB-KW"/>
</dbReference>
<feature type="compositionally biased region" description="Pro residues" evidence="13">
    <location>
        <begin position="1441"/>
        <end position="1453"/>
    </location>
</feature>
<evidence type="ECO:0000256" key="11">
    <source>
        <dbReference type="PROSITE-ProRule" id="PRU00047"/>
    </source>
</evidence>
<evidence type="ECO:0000256" key="12">
    <source>
        <dbReference type="SAM" id="Coils"/>
    </source>
</evidence>
<dbReference type="GO" id="GO:0003887">
    <property type="term" value="F:DNA-directed DNA polymerase activity"/>
    <property type="evidence" value="ECO:0007669"/>
    <property type="project" value="UniProtKB-KW"/>
</dbReference>
<sequence length="1821" mass="206048">MESLSPQVVFAAKLLVLNPNEFDLWKMRIEQYFLMTDYSLWEVILNRDSPAPIRVIKGVLQPVAPITAEQRLATKNELKARGTLLMALPDIYQLKFNTHKDAKILMEAIEKKVCTNEPVSDVASVSAVSEKIHVSAIPNIDADDLEEMDLKWQMAMLIVRARRFLQTTGRNLEANRPTSMGFDMSKVECYNCHRKGNFARECRSPKDTRTNGAAEPQKRNEEPTNYTLMAFSSSSSSSDSEVVSCSKACTKAYANLQSQYDKLTDDYRKSQFDVISYKTGLESVEARLLVYQQNESVFEEDIKLLKFKVQLRDNALVFLRQNLEKAKQERDDLKLKLEKFQTSSKNLSELLASQTNDKTGLGYNSQVFTRAMFDCDNYLTSGSDESLPPSPIYIAEQVKSLTPSVKHVETSIPAANPMTACPKPKSQENSKNRKACFVCKSLTNLIKDCDYHEKTMAQTPTRNHAPRRHHKKYARKSLPNPQRHVVPTAVLTQFKLVPITAARPFTTAVPKFTVTRPRQAKTIVTKPNSPPRRHINRSPSPKASNFPPKVTAIKASMGNPQHALKDKGVIDSGCSRHMTWNMSYLFDFEELNSGYVAFGGNPKGDENLVLLKVPRENNMYNVDLKNIVPSGDLTCLFAKATLDESNLYIAKRKNRTLIEAARTMLADLLLPIPFLAEAVNTACYVQNGVLVTKPHNKTAYELLHGRTPSIGFMRPFGCLVTILNTLDSLGKFDGKVDEGFLLGNSVSIKAFRVFNSKTRIVQDTLHINFLENKPHVTSSGPTWLFDIDTLTKTMNYQPVTTGNQSNPSKGVQEQFDAEKAGEEIVQQYVLFPVWSSGFTNPHNTDGDAAFDKKEPEFEGRKPKSKVNVSPSSSAQSKNHDDKTKREAKGKTPVESLTGYRNLSAEFEDFSDNNINEDNAAELEDITYSDDENDVGAEADFNNLETSITVSHILTTRVHKDHHVIQIIGNLSSATQTMSMTRVAKDQGGLSQINNDDFHTCMFSCFLLQEEPKRVHQALKDPSWIEAMQEELLQFKVQKEEPKRIHQALKYPSWIEAMQEELLQFKIQKPSGFEDLYHPDKVYKVVNALYGLHQAPKAWYETVANYLLENGFQRGKIDQTLFIKMQKGDILLVQIYVDDIIFASTPIDTEKPLLKDPDEINTPRCDKDRLELIELTVFLLRSDEKVRIEVSVVDLQVSAVRLNVTAVSSSFCCLIIDFLNGSSIKYALTVNPNIYVSCIKQFRTSFDVKKVNEITRLQALVDKKRVIITKATIRDDLYLDDAEGIDCLPNKEIFTELARMGYEKPSTKLTFYNAFFSSRKFNFSKYIFDSLVRNVDSSTKFYMYPRFLQLMIRKQVGDLSSHTIKYSSLALIQKVFANMRRVGKGFSRVETPPFEGMIVEQQVGEGADEVHVDDVSADGVATEGASSVANNEVPAAVDEPSIPSPPPPTPPPTPSKERIKTSDDTIMDDVSNQERIIADMDADKDMTLKDVAAVAKDVQDAEIKENDKVEPAKLQEVVEVVTTAKLITKVVTAASAIITAATALTLTTTPSATRRRKGVVIRDPEEFATPSIIIHTEAKFKDKGKGIMKEDNVVKRFQALKRKPHTESQARNNMMIYLRNVVGFKMDYFKGMAYDDICPIFEKKFNSNMAFLQKIKEQMDEEDSRALKRLSETQEEKAAKKQNFLSLLRNFDQEGLEVLLELVKERFASSKPKNFPDDFLLTTLTYMFEKPNVQAQVWKSQKIVHGLAKVKSWRLLESCRVHIITFTSTQMILLVERRYPLSRFTLDQLINTIRLEVEEEAEVSLELLRFIRQQQQEGFRAE</sequence>
<dbReference type="InterPro" id="IPR001878">
    <property type="entry name" value="Znf_CCHC"/>
</dbReference>
<keyword evidence="11" id="KW-0863">Zinc-finger</keyword>
<feature type="region of interest" description="Disordered" evidence="13">
    <location>
        <begin position="842"/>
        <end position="895"/>
    </location>
</feature>
<dbReference type="SUPFAM" id="SSF53098">
    <property type="entry name" value="Ribonuclease H-like"/>
    <property type="match status" value="1"/>
</dbReference>
<dbReference type="GO" id="GO:0003676">
    <property type="term" value="F:nucleic acid binding"/>
    <property type="evidence" value="ECO:0007669"/>
    <property type="project" value="InterPro"/>
</dbReference>
<keyword evidence="6" id="KW-0229">DNA integration</keyword>
<dbReference type="GO" id="GO:0003964">
    <property type="term" value="F:RNA-directed DNA polymerase activity"/>
    <property type="evidence" value="ECO:0007669"/>
    <property type="project" value="UniProtKB-KW"/>
</dbReference>
<keyword evidence="10" id="KW-0511">Multifunctional enzyme</keyword>
<evidence type="ECO:0000256" key="8">
    <source>
        <dbReference type="ARBA" id="ARBA00022932"/>
    </source>
</evidence>
<evidence type="ECO:0000256" key="10">
    <source>
        <dbReference type="ARBA" id="ARBA00023268"/>
    </source>
</evidence>
<feature type="compositionally biased region" description="Low complexity" evidence="13">
    <location>
        <begin position="865"/>
        <end position="876"/>
    </location>
</feature>
<dbReference type="InterPro" id="IPR012337">
    <property type="entry name" value="RNaseH-like_sf"/>
</dbReference>
<keyword evidence="3" id="KW-0255">Endonuclease</keyword>
<keyword evidence="8" id="KW-0239">DNA-directed DNA polymerase</keyword>
<evidence type="ECO:0000256" key="2">
    <source>
        <dbReference type="ARBA" id="ARBA00022723"/>
    </source>
</evidence>
<evidence type="ECO:0000256" key="3">
    <source>
        <dbReference type="ARBA" id="ARBA00022759"/>
    </source>
</evidence>
<dbReference type="InterPro" id="IPR039537">
    <property type="entry name" value="Retrotran_Ty1/copia-like"/>
</dbReference>
<keyword evidence="11" id="KW-0862">Zinc</keyword>
<organism evidence="15">
    <name type="scientific">Tanacetum cinerariifolium</name>
    <name type="common">Dalmatian daisy</name>
    <name type="synonym">Chrysanthemum cinerariifolium</name>
    <dbReference type="NCBI Taxonomy" id="118510"/>
    <lineage>
        <taxon>Eukaryota</taxon>
        <taxon>Viridiplantae</taxon>
        <taxon>Streptophyta</taxon>
        <taxon>Embryophyta</taxon>
        <taxon>Tracheophyta</taxon>
        <taxon>Spermatophyta</taxon>
        <taxon>Magnoliopsida</taxon>
        <taxon>eudicotyledons</taxon>
        <taxon>Gunneridae</taxon>
        <taxon>Pentapetalae</taxon>
        <taxon>asterids</taxon>
        <taxon>campanulids</taxon>
        <taxon>Asterales</taxon>
        <taxon>Asteraceae</taxon>
        <taxon>Asteroideae</taxon>
        <taxon>Anthemideae</taxon>
        <taxon>Anthemidinae</taxon>
        <taxon>Tanacetum</taxon>
    </lineage>
</organism>
<evidence type="ECO:0000313" key="15">
    <source>
        <dbReference type="EMBL" id="GEU73416.1"/>
    </source>
</evidence>
<feature type="domain" description="CCHC-type" evidence="14">
    <location>
        <begin position="189"/>
        <end position="204"/>
    </location>
</feature>